<organism evidence="1">
    <name type="scientific">bioreactor metagenome</name>
    <dbReference type="NCBI Taxonomy" id="1076179"/>
    <lineage>
        <taxon>unclassified sequences</taxon>
        <taxon>metagenomes</taxon>
        <taxon>ecological metagenomes</taxon>
    </lineage>
</organism>
<protein>
    <submittedName>
        <fullName evidence="1">Uncharacterized protein</fullName>
    </submittedName>
</protein>
<evidence type="ECO:0000313" key="1">
    <source>
        <dbReference type="EMBL" id="MPN08113.1"/>
    </source>
</evidence>
<dbReference type="AlphaFoldDB" id="A0A645F6L1"/>
<name>A0A645F6L1_9ZZZZ</name>
<dbReference type="EMBL" id="VSSQ01054133">
    <property type="protein sequence ID" value="MPN08113.1"/>
    <property type="molecule type" value="Genomic_DNA"/>
</dbReference>
<accession>A0A645F6L1</accession>
<proteinExistence type="predicted"/>
<sequence length="171" mass="19049">MNLKSIFSFRRKTEEKKESNVLRIVCDDCEGESDYGSDGCLRCMRAKIIDSGEPERIILHRGMDKEYSGDAVRILNDLSRIDLVAKDAFCSGGGRCLTCPGSMDNLMKDIWANFPDMDVGPARKILDSSSLDDDRCAACNIRTHKAIDKIDSMLKEVSDDIVKSAYRVVGV</sequence>
<reference evidence="1" key="1">
    <citation type="submission" date="2019-08" db="EMBL/GenBank/DDBJ databases">
        <authorList>
            <person name="Kucharzyk K."/>
            <person name="Murdoch R.W."/>
            <person name="Higgins S."/>
            <person name="Loffler F."/>
        </authorList>
    </citation>
    <scope>NUCLEOTIDE SEQUENCE</scope>
</reference>
<comment type="caution">
    <text evidence="1">The sequence shown here is derived from an EMBL/GenBank/DDBJ whole genome shotgun (WGS) entry which is preliminary data.</text>
</comment>
<gene>
    <name evidence="1" type="ORF">SDC9_155391</name>
</gene>